<evidence type="ECO:0000256" key="1">
    <source>
        <dbReference type="ARBA" id="ARBA00022605"/>
    </source>
</evidence>
<protein>
    <submittedName>
        <fullName evidence="8">Prephenate dehydratase</fullName>
        <ecNumber evidence="8">4.2.1.51</ecNumber>
    </submittedName>
</protein>
<dbReference type="Gene3D" id="3.40.190.10">
    <property type="entry name" value="Periplasmic binding protein-like II"/>
    <property type="match status" value="2"/>
</dbReference>
<dbReference type="STRING" id="937775.Metlim_1348"/>
<name>H1Z1Z0_9EURY</name>
<feature type="domain" description="Prephenate dehydratase" evidence="6">
    <location>
        <begin position="2"/>
        <end position="173"/>
    </location>
</feature>
<dbReference type="CDD" id="cd04905">
    <property type="entry name" value="ACT_CM-PDT"/>
    <property type="match status" value="1"/>
</dbReference>
<dbReference type="InParanoid" id="H1Z1Z0"/>
<evidence type="ECO:0000259" key="7">
    <source>
        <dbReference type="PROSITE" id="PS51671"/>
    </source>
</evidence>
<dbReference type="InterPro" id="IPR018528">
    <property type="entry name" value="Preph_deHydtase_CS"/>
</dbReference>
<dbReference type="Pfam" id="PF01842">
    <property type="entry name" value="ACT"/>
    <property type="match status" value="1"/>
</dbReference>
<keyword evidence="9" id="KW-1185">Reference proteome</keyword>
<dbReference type="InterPro" id="IPR045865">
    <property type="entry name" value="ACT-like_dom_sf"/>
</dbReference>
<evidence type="ECO:0000256" key="4">
    <source>
        <dbReference type="ARBA" id="ARBA00023239"/>
    </source>
</evidence>
<dbReference type="PROSITE" id="PS00858">
    <property type="entry name" value="PREPHENATE_DEHYDR_2"/>
    <property type="match status" value="1"/>
</dbReference>
<keyword evidence="4 8" id="KW-0456">Lyase</keyword>
<evidence type="ECO:0000259" key="6">
    <source>
        <dbReference type="PROSITE" id="PS51171"/>
    </source>
</evidence>
<evidence type="ECO:0000256" key="3">
    <source>
        <dbReference type="ARBA" id="ARBA00023222"/>
    </source>
</evidence>
<dbReference type="HOGENOM" id="CLU_035008_0_2_2"/>
<keyword evidence="2" id="KW-0057">Aromatic amino acid biosynthesis</keyword>
<reference evidence="8 9" key="1">
    <citation type="submission" date="2011-10" db="EMBL/GenBank/DDBJ databases">
        <title>The Improved High-Quality Draft genome of Methanoplanus limicola DSM 2279.</title>
        <authorList>
            <consortium name="US DOE Joint Genome Institute (JGI-PGF)"/>
            <person name="Lucas S."/>
            <person name="Copeland A."/>
            <person name="Lapidus A."/>
            <person name="Glavina del Rio T."/>
            <person name="Dalin E."/>
            <person name="Tice H."/>
            <person name="Bruce D."/>
            <person name="Goodwin L."/>
            <person name="Pitluck S."/>
            <person name="Peters L."/>
            <person name="Mikhailova N."/>
            <person name="Lu M."/>
            <person name="Kyrpides N."/>
            <person name="Mavromatis K."/>
            <person name="Ivanova N."/>
            <person name="Markowitz V."/>
            <person name="Cheng J.-F."/>
            <person name="Hugenholtz P."/>
            <person name="Woyke T."/>
            <person name="Wu D."/>
            <person name="Wirth R."/>
            <person name="Brambilla E.-M."/>
            <person name="Klenk H.-P."/>
            <person name="Eisen J.A."/>
        </authorList>
    </citation>
    <scope>NUCLEOTIDE SEQUENCE [LARGE SCALE GENOMIC DNA]</scope>
    <source>
        <strain evidence="8 9">DSM 2279</strain>
    </source>
</reference>
<keyword evidence="1" id="KW-0028">Amino-acid biosynthesis</keyword>
<dbReference type="GO" id="GO:0005737">
    <property type="term" value="C:cytoplasm"/>
    <property type="evidence" value="ECO:0007669"/>
    <property type="project" value="TreeGrafter"/>
</dbReference>
<evidence type="ECO:0000256" key="5">
    <source>
        <dbReference type="ARBA" id="ARBA00029440"/>
    </source>
</evidence>
<dbReference type="Proteomes" id="UP000005741">
    <property type="component" value="Chromosome"/>
</dbReference>
<organism evidence="8 9">
    <name type="scientific">Methanoplanus limicola DSM 2279</name>
    <dbReference type="NCBI Taxonomy" id="937775"/>
    <lineage>
        <taxon>Archaea</taxon>
        <taxon>Methanobacteriati</taxon>
        <taxon>Methanobacteriota</taxon>
        <taxon>Stenosarchaea group</taxon>
        <taxon>Methanomicrobia</taxon>
        <taxon>Methanomicrobiales</taxon>
        <taxon>Methanomicrobiaceae</taxon>
        <taxon>Methanoplanus</taxon>
    </lineage>
</organism>
<dbReference type="GO" id="GO:0004664">
    <property type="term" value="F:prephenate dehydratase activity"/>
    <property type="evidence" value="ECO:0007669"/>
    <property type="project" value="UniProtKB-EC"/>
</dbReference>
<accession>H1Z1Z0</accession>
<dbReference type="FunCoup" id="H1Z1Z0">
    <property type="interactions" value="96"/>
</dbReference>
<evidence type="ECO:0000313" key="9">
    <source>
        <dbReference type="Proteomes" id="UP000005741"/>
    </source>
</evidence>
<keyword evidence="3" id="KW-0584">Phenylalanine biosynthesis</keyword>
<evidence type="ECO:0000313" key="8">
    <source>
        <dbReference type="EMBL" id="EHQ35457.1"/>
    </source>
</evidence>
<dbReference type="RefSeq" id="WP_004077210.1">
    <property type="nucleotide sequence ID" value="NZ_CM001436.1"/>
</dbReference>
<feature type="domain" description="ACT" evidence="7">
    <location>
        <begin position="199"/>
        <end position="275"/>
    </location>
</feature>
<dbReference type="CDD" id="cd13630">
    <property type="entry name" value="PBP2_PDT_1"/>
    <property type="match status" value="1"/>
</dbReference>
<dbReference type="InterPro" id="IPR002912">
    <property type="entry name" value="ACT_dom"/>
</dbReference>
<dbReference type="Gene3D" id="3.30.70.260">
    <property type="match status" value="1"/>
</dbReference>
<dbReference type="GO" id="GO:0009094">
    <property type="term" value="P:L-phenylalanine biosynthetic process"/>
    <property type="evidence" value="ECO:0007669"/>
    <property type="project" value="UniProtKB-KW"/>
</dbReference>
<sequence>MRIAALGPEGTFSHELAVKISGGSGVLLLPTIKRVFDEAESGRSLGLVPVENSDAGGVGETLDGLMDTGCRIIAEYYMQIRHNLASDGVTAGGCRVIYAHPQSHAQCSRFIEDLGIPVIHTASNADSAQLALKNSGSCAVTSLSAAKISGLEIISPDIQNSENNITRFVLISSDRGEPSGENYGVPEMAFTSGRKKCSIIVDPEIDRPGLLYSILGVFAGENINLTKIESRPSRRGIGSYVFFIDFEAECVEKLISSLKRIAKVKELGCYGREEV</sequence>
<dbReference type="EMBL" id="CM001436">
    <property type="protein sequence ID" value="EHQ35457.1"/>
    <property type="molecule type" value="Genomic_DNA"/>
</dbReference>
<dbReference type="OrthoDB" id="8755at2157"/>
<evidence type="ECO:0000256" key="2">
    <source>
        <dbReference type="ARBA" id="ARBA00023141"/>
    </source>
</evidence>
<dbReference type="EC" id="4.2.1.51" evidence="8"/>
<dbReference type="AlphaFoldDB" id="H1Z1Z0"/>
<dbReference type="SUPFAM" id="SSF53850">
    <property type="entry name" value="Periplasmic binding protein-like II"/>
    <property type="match status" value="1"/>
</dbReference>
<dbReference type="SUPFAM" id="SSF55021">
    <property type="entry name" value="ACT-like"/>
    <property type="match status" value="1"/>
</dbReference>
<comment type="pathway">
    <text evidence="5">Amino-acid biosynthesis.</text>
</comment>
<dbReference type="Pfam" id="PF00800">
    <property type="entry name" value="PDT"/>
    <property type="match status" value="1"/>
</dbReference>
<dbReference type="InterPro" id="IPR001086">
    <property type="entry name" value="Preph_deHydtase"/>
</dbReference>
<dbReference type="PROSITE" id="PS51171">
    <property type="entry name" value="PREPHENATE_DEHYDR_3"/>
    <property type="match status" value="1"/>
</dbReference>
<proteinExistence type="predicted"/>
<dbReference type="PROSITE" id="PS51671">
    <property type="entry name" value="ACT"/>
    <property type="match status" value="1"/>
</dbReference>
<dbReference type="PANTHER" id="PTHR21022:SF19">
    <property type="entry name" value="PREPHENATE DEHYDRATASE-RELATED"/>
    <property type="match status" value="1"/>
</dbReference>
<dbReference type="PANTHER" id="PTHR21022">
    <property type="entry name" value="PREPHENATE DEHYDRATASE P PROTEIN"/>
    <property type="match status" value="1"/>
</dbReference>
<gene>
    <name evidence="8" type="ORF">Metlim_1348</name>
</gene>